<keyword evidence="1" id="KW-0812">Transmembrane</keyword>
<keyword evidence="1" id="KW-1133">Transmembrane helix</keyword>
<feature type="transmembrane region" description="Helical" evidence="1">
    <location>
        <begin position="21"/>
        <end position="48"/>
    </location>
</feature>
<feature type="transmembrane region" description="Helical" evidence="1">
    <location>
        <begin position="76"/>
        <end position="95"/>
    </location>
</feature>
<reference evidence="3" key="1">
    <citation type="journal article" date="2014" name="Sci. Data">
        <title>Genomes of diverse isolates of the marine cyanobacterium Prochlorococcus.</title>
        <authorList>
            <person name="Biller S."/>
            <person name="Berube P."/>
            <person name="Thompson J."/>
            <person name="Kelly L."/>
            <person name="Roggensack S."/>
            <person name="Awad L."/>
            <person name="Roache-Johnson K."/>
            <person name="Ding H."/>
            <person name="Giovannoni S.J."/>
            <person name="Moore L.R."/>
            <person name="Chisholm S.W."/>
        </authorList>
    </citation>
    <scope>NUCLEOTIDE SEQUENCE [LARGE SCALE GENOMIC DNA]</scope>
    <source>
        <strain evidence="3">SB</strain>
    </source>
</reference>
<name>A0A0A2B4U5_PROMR</name>
<evidence type="ECO:0000256" key="1">
    <source>
        <dbReference type="SAM" id="Phobius"/>
    </source>
</evidence>
<dbReference type="EMBL" id="JNAS01000002">
    <property type="protein sequence ID" value="KGG09063.1"/>
    <property type="molecule type" value="Genomic_DNA"/>
</dbReference>
<feature type="transmembrane region" description="Helical" evidence="1">
    <location>
        <begin position="146"/>
        <end position="175"/>
    </location>
</feature>
<dbReference type="STRING" id="59926.EV02_1742"/>
<comment type="caution">
    <text evidence="2">The sequence shown here is derived from an EMBL/GenBank/DDBJ whole genome shotgun (WGS) entry which is preliminary data.</text>
</comment>
<keyword evidence="1" id="KW-0472">Membrane</keyword>
<dbReference type="AlphaFoldDB" id="A0A0A2B4U5"/>
<accession>A0A0A2B4U5</accession>
<evidence type="ECO:0000313" key="3">
    <source>
        <dbReference type="Proteomes" id="UP000030345"/>
    </source>
</evidence>
<proteinExistence type="predicted"/>
<feature type="transmembrane region" description="Helical" evidence="1">
    <location>
        <begin position="229"/>
        <end position="257"/>
    </location>
</feature>
<organism evidence="2 3">
    <name type="scientific">Prochlorococcus marinus str. SB</name>
    <dbReference type="NCBI Taxonomy" id="59926"/>
    <lineage>
        <taxon>Bacteria</taxon>
        <taxon>Bacillati</taxon>
        <taxon>Cyanobacteriota</taxon>
        <taxon>Cyanophyceae</taxon>
        <taxon>Synechococcales</taxon>
        <taxon>Prochlorococcaceae</taxon>
        <taxon>Prochlorococcus</taxon>
    </lineage>
</organism>
<evidence type="ECO:0000313" key="2">
    <source>
        <dbReference type="EMBL" id="KGG09063.1"/>
    </source>
</evidence>
<gene>
    <name evidence="2" type="ORF">EV02_1742</name>
</gene>
<sequence>MNNFIKNINALINFYCKKESLPFFIPVLIGVLYKLNTIILFIVPIQAIQSVSKGRLSKQMQEVFKTFHLPVVNGDGVFFAFSLIILLSVISLLILDKLKIKYTIKIKSIHFPQKESDKNLLNNKEFSNKLNANKKIDNFIKNSENIFFCLILSIFIFIYDFQIALIILFGCLLYIKFINTLNSKIVYGEKINKKNNLSEHSILKNQSANSNFKKTKINYNLVKPIASSIIMFSIMALIYLRSNSSISIIFIFLVRIFQNNMLNSIKSISQSKKITL</sequence>
<protein>
    <submittedName>
        <fullName evidence="2">Uncharacterized protein</fullName>
    </submittedName>
</protein>
<dbReference type="Proteomes" id="UP000030345">
    <property type="component" value="Unassembled WGS sequence"/>
</dbReference>
<dbReference type="RefSeq" id="WP_032520299.1">
    <property type="nucleotide sequence ID" value="NZ_CP138981.1"/>
</dbReference>